<evidence type="ECO:0000313" key="1">
    <source>
        <dbReference type="EMBL" id="CAI6376694.1"/>
    </source>
</evidence>
<keyword evidence="2" id="KW-1185">Reference proteome</keyword>
<reference evidence="1 2" key="1">
    <citation type="submission" date="2023-01" db="EMBL/GenBank/DDBJ databases">
        <authorList>
            <person name="Whitehead M."/>
        </authorList>
    </citation>
    <scope>NUCLEOTIDE SEQUENCE [LARGE SCALE GENOMIC DNA]</scope>
</reference>
<accession>A0AAV0Y6W9</accession>
<name>A0AAV0Y6W9_9HEMI</name>
<dbReference type="Proteomes" id="UP001160148">
    <property type="component" value="Unassembled WGS sequence"/>
</dbReference>
<evidence type="ECO:0000313" key="2">
    <source>
        <dbReference type="Proteomes" id="UP001160148"/>
    </source>
</evidence>
<sequence>MDIRSFLSKKKSDEDNASAVLEPHTSRNTSVSAQNDRIAQKRNFKIEWLKQYRWLVYSRHLKGGLCKHCVVFRLVVKRGLLGTFIIVSEFTKYKDFHFHLIFLYHCLRQRAQ</sequence>
<comment type="caution">
    <text evidence="1">The sequence shown here is derived from an EMBL/GenBank/DDBJ whole genome shotgun (WGS) entry which is preliminary data.</text>
</comment>
<dbReference type="AlphaFoldDB" id="A0AAV0Y6W9"/>
<proteinExistence type="predicted"/>
<gene>
    <name evidence="1" type="ORF">MEUPH1_LOCUS30040</name>
</gene>
<dbReference type="EMBL" id="CARXXK010001550">
    <property type="protein sequence ID" value="CAI6376694.1"/>
    <property type="molecule type" value="Genomic_DNA"/>
</dbReference>
<organism evidence="1 2">
    <name type="scientific">Macrosiphum euphorbiae</name>
    <name type="common">potato aphid</name>
    <dbReference type="NCBI Taxonomy" id="13131"/>
    <lineage>
        <taxon>Eukaryota</taxon>
        <taxon>Metazoa</taxon>
        <taxon>Ecdysozoa</taxon>
        <taxon>Arthropoda</taxon>
        <taxon>Hexapoda</taxon>
        <taxon>Insecta</taxon>
        <taxon>Pterygota</taxon>
        <taxon>Neoptera</taxon>
        <taxon>Paraneoptera</taxon>
        <taxon>Hemiptera</taxon>
        <taxon>Sternorrhyncha</taxon>
        <taxon>Aphidomorpha</taxon>
        <taxon>Aphidoidea</taxon>
        <taxon>Aphididae</taxon>
        <taxon>Macrosiphini</taxon>
        <taxon>Macrosiphum</taxon>
    </lineage>
</organism>
<protein>
    <submittedName>
        <fullName evidence="1">Uncharacterized protein</fullName>
    </submittedName>
</protein>